<evidence type="ECO:0000256" key="1">
    <source>
        <dbReference type="SAM" id="MobiDB-lite"/>
    </source>
</evidence>
<dbReference type="GO" id="GO:0010008">
    <property type="term" value="C:endosome membrane"/>
    <property type="evidence" value="ECO:0007669"/>
    <property type="project" value="TreeGrafter"/>
</dbReference>
<feature type="compositionally biased region" description="Low complexity" evidence="1">
    <location>
        <begin position="28"/>
        <end position="37"/>
    </location>
</feature>
<evidence type="ECO:0000313" key="2">
    <source>
        <dbReference type="EnsemblMetazoa" id="XP_022671812"/>
    </source>
</evidence>
<dbReference type="Proteomes" id="UP000594260">
    <property type="component" value="Unplaced"/>
</dbReference>
<feature type="region of interest" description="Disordered" evidence="1">
    <location>
        <begin position="1"/>
        <end position="52"/>
    </location>
</feature>
<name>A0A7M7KTP0_VARDE</name>
<dbReference type="InterPro" id="IPR029058">
    <property type="entry name" value="AB_hydrolase_fold"/>
</dbReference>
<protein>
    <recommendedName>
        <fullName evidence="4">Serine aminopeptidase S33 domain-containing protein</fullName>
    </recommendedName>
</protein>
<feature type="region of interest" description="Disordered" evidence="1">
    <location>
        <begin position="399"/>
        <end position="419"/>
    </location>
</feature>
<dbReference type="EnsemblMetazoa" id="XM_022816077">
    <property type="protein sequence ID" value="XP_022671812"/>
    <property type="gene ID" value="LOC111254826"/>
</dbReference>
<reference evidence="2" key="1">
    <citation type="submission" date="2021-01" db="UniProtKB">
        <authorList>
            <consortium name="EnsemblMetazoa"/>
        </authorList>
    </citation>
    <scope>IDENTIFICATION</scope>
</reference>
<feature type="region of interest" description="Disordered" evidence="1">
    <location>
        <begin position="456"/>
        <end position="476"/>
    </location>
</feature>
<dbReference type="GO" id="GO:0008474">
    <property type="term" value="F:palmitoyl-(protein) hydrolase activity"/>
    <property type="evidence" value="ECO:0007669"/>
    <property type="project" value="TreeGrafter"/>
</dbReference>
<evidence type="ECO:0000313" key="3">
    <source>
        <dbReference type="Proteomes" id="UP000594260"/>
    </source>
</evidence>
<dbReference type="KEGG" id="vde:111254826"/>
<dbReference type="PANTHER" id="PTHR12277">
    <property type="entry name" value="ALPHA/BETA HYDROLASE DOMAIN-CONTAINING PROTEIN"/>
    <property type="match status" value="1"/>
</dbReference>
<dbReference type="RefSeq" id="XP_022671812.1">
    <property type="nucleotide sequence ID" value="XM_022816077.1"/>
</dbReference>
<dbReference type="PANTHER" id="PTHR12277:SF81">
    <property type="entry name" value="PROTEIN ABHD13"/>
    <property type="match status" value="1"/>
</dbReference>
<dbReference type="InParanoid" id="A0A7M7KTP0"/>
<proteinExistence type="predicted"/>
<dbReference type="GO" id="GO:0005886">
    <property type="term" value="C:plasma membrane"/>
    <property type="evidence" value="ECO:0007669"/>
    <property type="project" value="TreeGrafter"/>
</dbReference>
<accession>A0A7M7KTP0</accession>
<dbReference type="AlphaFoldDB" id="A0A7M7KTP0"/>
<feature type="compositionally biased region" description="Low complexity" evidence="1">
    <location>
        <begin position="399"/>
        <end position="409"/>
    </location>
</feature>
<dbReference type="Gene3D" id="3.40.50.1820">
    <property type="entry name" value="alpha/beta hydrolase"/>
    <property type="match status" value="1"/>
</dbReference>
<sequence length="496" mass="54316">MANSALKMVHASSAKAVPIEADRKPSEDASSVSASDSTEPLSLPNRILEEPKTPANETDLGIWWDSDSDSEPSFGQAVSEVLSRFCWVFCCPPCPPCITRKIAFHPPRPATYKVNICGRGIAEMEIVDEALKISSPFQMKGEVVLLYEKPKLCKTRLKRIVAMQWLHPALPSKTNMLILHSHVNAADLGSLHLAMEILARRTGCDVVAYDYAGYGGSDGTPGENIILQNADTVMRYVIEVLQRPTTKVIVYGQSIGSVPTWYLASKYEVAGVIQLSGLHSGWRTLCRNRKSSAPFGCCCLNPFNNAAWIKNIRAPVLLIHGTEDEVIQFSQALEMRRLCGRLAVEPLWAEGLGHMGIERTRVFYQRISRFINEEVRHFKNTSPTASMLSSDSSFSLLSLHQPSQQQQQQTMQKADTNPAPIPSLFLRQSALPTATTSADRTAAAVIRTSAKLKGAATKANVSEKAQAPLGPTKGSLSSPDICIASKNKVFVLEQPI</sequence>
<keyword evidence="3" id="KW-1185">Reference proteome</keyword>
<dbReference type="GeneID" id="111254826"/>
<dbReference type="OrthoDB" id="446723at2759"/>
<dbReference type="SUPFAM" id="SSF53474">
    <property type="entry name" value="alpha/beta-Hydrolases"/>
    <property type="match status" value="1"/>
</dbReference>
<evidence type="ECO:0008006" key="4">
    <source>
        <dbReference type="Google" id="ProtNLM"/>
    </source>
</evidence>
<organism evidence="2 3">
    <name type="scientific">Varroa destructor</name>
    <name type="common">Honeybee mite</name>
    <dbReference type="NCBI Taxonomy" id="109461"/>
    <lineage>
        <taxon>Eukaryota</taxon>
        <taxon>Metazoa</taxon>
        <taxon>Ecdysozoa</taxon>
        <taxon>Arthropoda</taxon>
        <taxon>Chelicerata</taxon>
        <taxon>Arachnida</taxon>
        <taxon>Acari</taxon>
        <taxon>Parasitiformes</taxon>
        <taxon>Mesostigmata</taxon>
        <taxon>Gamasina</taxon>
        <taxon>Dermanyssoidea</taxon>
        <taxon>Varroidae</taxon>
        <taxon>Varroa</taxon>
    </lineage>
</organism>